<dbReference type="SMART" id="SM00869">
    <property type="entry name" value="Autotransporter"/>
    <property type="match status" value="1"/>
</dbReference>
<dbReference type="AlphaFoldDB" id="A0A3B1AE22"/>
<evidence type="ECO:0000259" key="2">
    <source>
        <dbReference type="PROSITE" id="PS51208"/>
    </source>
</evidence>
<gene>
    <name evidence="3" type="ORF">MNBD_GAMMA20-2014</name>
</gene>
<name>A0A3B1AE22_9ZZZZ</name>
<dbReference type="Pfam" id="PF03797">
    <property type="entry name" value="Autotransporter"/>
    <property type="match status" value="1"/>
</dbReference>
<dbReference type="PROSITE" id="PS51208">
    <property type="entry name" value="AUTOTRANSPORTER"/>
    <property type="match status" value="1"/>
</dbReference>
<evidence type="ECO:0000313" key="3">
    <source>
        <dbReference type="EMBL" id="VAW96549.1"/>
    </source>
</evidence>
<keyword evidence="1" id="KW-1133">Transmembrane helix</keyword>
<keyword evidence="1" id="KW-0472">Membrane</keyword>
<reference evidence="3" key="1">
    <citation type="submission" date="2018-06" db="EMBL/GenBank/DDBJ databases">
        <authorList>
            <person name="Zhirakovskaya E."/>
        </authorList>
    </citation>
    <scope>NUCLEOTIDE SEQUENCE</scope>
</reference>
<dbReference type="GO" id="GO:0019867">
    <property type="term" value="C:outer membrane"/>
    <property type="evidence" value="ECO:0007669"/>
    <property type="project" value="InterPro"/>
</dbReference>
<dbReference type="NCBIfam" id="TIGR01414">
    <property type="entry name" value="autotrans_barl"/>
    <property type="match status" value="1"/>
</dbReference>
<feature type="domain" description="Autotransporter" evidence="2">
    <location>
        <begin position="272"/>
        <end position="553"/>
    </location>
</feature>
<accession>A0A3B1AE22</accession>
<feature type="transmembrane region" description="Helical" evidence="1">
    <location>
        <begin position="26"/>
        <end position="44"/>
    </location>
</feature>
<sequence>MIPISKIQRLVNLYFFNKNIVNDHALISYAHVGMTLALVALMLFPVSARADLKNVAVSTGMNQAIPINLSQSISNISDPVVTIPDQPSSGVATVVACSDETLMCVEYRPAENFEGRESFNYAVVNDQGITETATITVNVGNVAISDQGRSPGVAARNTIANICLDKDRTDDLCEQFRITSNSGSAEDLREFIDAISPTNVGAQGALNDELTKEQFSNISRRLTSLRRGQNLTLFSGLTLNYGNKTITGDMLDPLLKDSLWQKNASGGSAGSELGNNWSGFVSGKVGGGTQDKTIYETGFEFANYALTIGSDYRFGNKGLMGLALGYGKTDMDIERQGGGMDVGNYSGTLYGSYYPSDNSYIDAVGVMSLSNYEMRRRVVFGTTNETAKSSTDSTGYAISLGGGYDLVYRGFTSTLNARLDYLKTTIDGYRETSAGSYNFAISKQQVSQLVSTLGAQFRYAFSYSWGVLVPHVNVSWLHQFQGDANNVEGYFLIDPNSQFSFETNEPSSNYYMLAVGTSATFADGVSSYIQYETTVAQENLTIWNLTAGLRLEW</sequence>
<dbReference type="Gene3D" id="2.40.128.130">
    <property type="entry name" value="Autotransporter beta-domain"/>
    <property type="match status" value="1"/>
</dbReference>
<evidence type="ECO:0000256" key="1">
    <source>
        <dbReference type="SAM" id="Phobius"/>
    </source>
</evidence>
<dbReference type="InterPro" id="IPR006315">
    <property type="entry name" value="OM_autotransptr_brl_dom"/>
</dbReference>
<dbReference type="Pfam" id="PF17963">
    <property type="entry name" value="Big_9"/>
    <property type="match status" value="1"/>
</dbReference>
<dbReference type="InterPro" id="IPR036709">
    <property type="entry name" value="Autotransporte_beta_dom_sf"/>
</dbReference>
<proteinExistence type="predicted"/>
<keyword evidence="1" id="KW-0812">Transmembrane</keyword>
<dbReference type="SUPFAM" id="SSF103515">
    <property type="entry name" value="Autotransporter"/>
    <property type="match status" value="1"/>
</dbReference>
<dbReference type="InterPro" id="IPR005546">
    <property type="entry name" value="Autotransporte_beta"/>
</dbReference>
<dbReference type="Gene3D" id="2.60.40.3440">
    <property type="match status" value="1"/>
</dbReference>
<protein>
    <recommendedName>
        <fullName evidence="2">Autotransporter domain-containing protein</fullName>
    </recommendedName>
</protein>
<organism evidence="3">
    <name type="scientific">hydrothermal vent metagenome</name>
    <dbReference type="NCBI Taxonomy" id="652676"/>
    <lineage>
        <taxon>unclassified sequences</taxon>
        <taxon>metagenomes</taxon>
        <taxon>ecological metagenomes</taxon>
    </lineage>
</organism>
<dbReference type="EMBL" id="UOFU01000098">
    <property type="protein sequence ID" value="VAW96549.1"/>
    <property type="molecule type" value="Genomic_DNA"/>
</dbReference>